<evidence type="ECO:0000313" key="2">
    <source>
        <dbReference type="EMBL" id="KAH6648819.1"/>
    </source>
</evidence>
<evidence type="ECO:0000256" key="1">
    <source>
        <dbReference type="SAM" id="SignalP"/>
    </source>
</evidence>
<proteinExistence type="predicted"/>
<protein>
    <submittedName>
        <fullName evidence="2">Uncharacterized protein</fullName>
    </submittedName>
</protein>
<evidence type="ECO:0000313" key="3">
    <source>
        <dbReference type="Proteomes" id="UP000758603"/>
    </source>
</evidence>
<feature type="chain" id="PRO_5040205354" evidence="1">
    <location>
        <begin position="21"/>
        <end position="321"/>
    </location>
</feature>
<feature type="signal peptide" evidence="1">
    <location>
        <begin position="1"/>
        <end position="20"/>
    </location>
</feature>
<dbReference type="AlphaFoldDB" id="A0A9P8ZVJ9"/>
<dbReference type="RefSeq" id="XP_045955326.1">
    <property type="nucleotide sequence ID" value="XM_046096504.1"/>
</dbReference>
<dbReference type="GeneID" id="70125396"/>
<keyword evidence="1" id="KW-0732">Signal</keyword>
<keyword evidence="3" id="KW-1185">Reference proteome</keyword>
<gene>
    <name evidence="2" type="ORF">BKA67DRAFT_373418</name>
</gene>
<reference evidence="2" key="1">
    <citation type="journal article" date="2021" name="Nat. Commun.">
        <title>Genetic determinants of endophytism in the Arabidopsis root mycobiome.</title>
        <authorList>
            <person name="Mesny F."/>
            <person name="Miyauchi S."/>
            <person name="Thiergart T."/>
            <person name="Pickel B."/>
            <person name="Atanasova L."/>
            <person name="Karlsson M."/>
            <person name="Huettel B."/>
            <person name="Barry K.W."/>
            <person name="Haridas S."/>
            <person name="Chen C."/>
            <person name="Bauer D."/>
            <person name="Andreopoulos W."/>
            <person name="Pangilinan J."/>
            <person name="LaButti K."/>
            <person name="Riley R."/>
            <person name="Lipzen A."/>
            <person name="Clum A."/>
            <person name="Drula E."/>
            <person name="Henrissat B."/>
            <person name="Kohler A."/>
            <person name="Grigoriev I.V."/>
            <person name="Martin F.M."/>
            <person name="Hacquard S."/>
        </authorList>
    </citation>
    <scope>NUCLEOTIDE SEQUENCE</scope>
    <source>
        <strain evidence="2">MPI-SDFR-AT-0073</strain>
    </source>
</reference>
<accession>A0A9P8ZVJ9</accession>
<dbReference type="EMBL" id="JAGPXC010000007">
    <property type="protein sequence ID" value="KAH6648819.1"/>
    <property type="molecule type" value="Genomic_DNA"/>
</dbReference>
<sequence length="321" mass="33695">MHCSSALMLAAGSFLSTASAQSVPQALEENRGGAYRSGTVNYIDDSDFDTALQRPNATGAVSFVGRNVSAAYPGNDASDWSLILNVTSGVVKPGEDNRELTGTALSIQQPPSLPGSGSNNGTDGFQVCVNLMRIVPNATVNYTRLAADDRGTCGSYLSEECISQVRDLAAANFKENGTCAFIDEPPVSCGNTTVYRGYSGPAFGLPAPFYQQDWTAFTYGSDPPVSSNNRTAVDLDYDEQVKAVWPVLLTWGYTNTSTQFNDTAPATSLACVSATDFTQGSRVPNATEDGSGNGTNSGGRMGVDKTLIGITIFATAFAVLT</sequence>
<dbReference type="OrthoDB" id="4526039at2759"/>
<comment type="caution">
    <text evidence="2">The sequence shown here is derived from an EMBL/GenBank/DDBJ whole genome shotgun (WGS) entry which is preliminary data.</text>
</comment>
<dbReference type="Proteomes" id="UP000758603">
    <property type="component" value="Unassembled WGS sequence"/>
</dbReference>
<organism evidence="2 3">
    <name type="scientific">Truncatella angustata</name>
    <dbReference type="NCBI Taxonomy" id="152316"/>
    <lineage>
        <taxon>Eukaryota</taxon>
        <taxon>Fungi</taxon>
        <taxon>Dikarya</taxon>
        <taxon>Ascomycota</taxon>
        <taxon>Pezizomycotina</taxon>
        <taxon>Sordariomycetes</taxon>
        <taxon>Xylariomycetidae</taxon>
        <taxon>Amphisphaeriales</taxon>
        <taxon>Sporocadaceae</taxon>
        <taxon>Truncatella</taxon>
    </lineage>
</organism>
<name>A0A9P8ZVJ9_9PEZI</name>